<evidence type="ECO:0000256" key="1">
    <source>
        <dbReference type="ARBA" id="ARBA00023015"/>
    </source>
</evidence>
<evidence type="ECO:0000313" key="5">
    <source>
        <dbReference type="EMBL" id="PZX63611.1"/>
    </source>
</evidence>
<dbReference type="Gene3D" id="3.40.50.2300">
    <property type="match status" value="2"/>
</dbReference>
<sequence>MAQTSTLKQLAQILNMSISTVSRALKNHPDIAEKTKQKVRELAASLEYEPNAYAIQLRTNVSNVLGIMIPTITNFFYDTFIASVEEEARKAGYSLLIMQSGESSELELNNLKLLKKNRISGLFVAVTKENNDISAFEKLEEQNIPVVYIDRVPHADNCNKICLADKESATMAAHALIQHNKKNILALFGYPNLTITEKRLAAFTQTINEYAPKTKVHCRFPDQTKAAKKETLHFLNAQQKPDAIFCMGDQILMGAMQALYEKQIDIPKQTAVISISNGFIPTLFKPTITYIETSGQKLGKYAFKRMMECLNGDASFKEIVVPSILVQGQSL</sequence>
<dbReference type="InterPro" id="IPR001761">
    <property type="entry name" value="Peripla_BP/Lac1_sug-bd_dom"/>
</dbReference>
<dbReference type="GO" id="GO:0003700">
    <property type="term" value="F:DNA-binding transcription factor activity"/>
    <property type="evidence" value="ECO:0007669"/>
    <property type="project" value="TreeGrafter"/>
</dbReference>
<evidence type="ECO:0000313" key="6">
    <source>
        <dbReference type="Proteomes" id="UP000249720"/>
    </source>
</evidence>
<dbReference type="SUPFAM" id="SSF47413">
    <property type="entry name" value="lambda repressor-like DNA-binding domains"/>
    <property type="match status" value="1"/>
</dbReference>
<dbReference type="EMBL" id="QKZV01000003">
    <property type="protein sequence ID" value="PZX63611.1"/>
    <property type="molecule type" value="Genomic_DNA"/>
</dbReference>
<keyword evidence="6" id="KW-1185">Reference proteome</keyword>
<dbReference type="OrthoDB" id="9803256at2"/>
<dbReference type="CDD" id="cd01392">
    <property type="entry name" value="HTH_LacI"/>
    <property type="match status" value="1"/>
</dbReference>
<dbReference type="PANTHER" id="PTHR30146:SF109">
    <property type="entry name" value="HTH-TYPE TRANSCRIPTIONAL REGULATOR GALS"/>
    <property type="match status" value="1"/>
</dbReference>
<evidence type="ECO:0000256" key="3">
    <source>
        <dbReference type="ARBA" id="ARBA00023163"/>
    </source>
</evidence>
<feature type="domain" description="HTH lacI-type" evidence="4">
    <location>
        <begin position="5"/>
        <end position="59"/>
    </location>
</feature>
<dbReference type="Pfam" id="PF00532">
    <property type="entry name" value="Peripla_BP_1"/>
    <property type="match status" value="1"/>
</dbReference>
<evidence type="ECO:0000259" key="4">
    <source>
        <dbReference type="PROSITE" id="PS50932"/>
    </source>
</evidence>
<dbReference type="PANTHER" id="PTHR30146">
    <property type="entry name" value="LACI-RELATED TRANSCRIPTIONAL REPRESSOR"/>
    <property type="match status" value="1"/>
</dbReference>
<comment type="caution">
    <text evidence="5">The sequence shown here is derived from an EMBL/GenBank/DDBJ whole genome shotgun (WGS) entry which is preliminary data.</text>
</comment>
<evidence type="ECO:0000256" key="2">
    <source>
        <dbReference type="ARBA" id="ARBA00023125"/>
    </source>
</evidence>
<dbReference type="InterPro" id="IPR010982">
    <property type="entry name" value="Lambda_DNA-bd_dom_sf"/>
</dbReference>
<reference evidence="5 6" key="1">
    <citation type="submission" date="2018-06" db="EMBL/GenBank/DDBJ databases">
        <title>Genomic Encyclopedia of Archaeal and Bacterial Type Strains, Phase II (KMG-II): from individual species to whole genera.</title>
        <authorList>
            <person name="Goeker M."/>
        </authorList>
    </citation>
    <scope>NUCLEOTIDE SEQUENCE [LARGE SCALE GENOMIC DNA]</scope>
    <source>
        <strain evidence="5 6">DSM 23241</strain>
    </source>
</reference>
<keyword evidence="3" id="KW-0804">Transcription</keyword>
<dbReference type="CDD" id="cd06267">
    <property type="entry name" value="PBP1_LacI_sugar_binding-like"/>
    <property type="match status" value="1"/>
</dbReference>
<dbReference type="AlphaFoldDB" id="A0A2W7RT24"/>
<dbReference type="PROSITE" id="PS50932">
    <property type="entry name" value="HTH_LACI_2"/>
    <property type="match status" value="1"/>
</dbReference>
<name>A0A2W7RT24_9BACT</name>
<keyword evidence="1" id="KW-0805">Transcription regulation</keyword>
<keyword evidence="2" id="KW-0238">DNA-binding</keyword>
<dbReference type="Pfam" id="PF00356">
    <property type="entry name" value="LacI"/>
    <property type="match status" value="1"/>
</dbReference>
<dbReference type="SMART" id="SM00354">
    <property type="entry name" value="HTH_LACI"/>
    <property type="match status" value="1"/>
</dbReference>
<dbReference type="InterPro" id="IPR028082">
    <property type="entry name" value="Peripla_BP_I"/>
</dbReference>
<dbReference type="InterPro" id="IPR000843">
    <property type="entry name" value="HTH_LacI"/>
</dbReference>
<organism evidence="5 6">
    <name type="scientific">Hydrotalea sandarakina</name>
    <dbReference type="NCBI Taxonomy" id="1004304"/>
    <lineage>
        <taxon>Bacteria</taxon>
        <taxon>Pseudomonadati</taxon>
        <taxon>Bacteroidota</taxon>
        <taxon>Chitinophagia</taxon>
        <taxon>Chitinophagales</taxon>
        <taxon>Chitinophagaceae</taxon>
        <taxon>Hydrotalea</taxon>
    </lineage>
</organism>
<dbReference type="GO" id="GO:0000976">
    <property type="term" value="F:transcription cis-regulatory region binding"/>
    <property type="evidence" value="ECO:0007669"/>
    <property type="project" value="TreeGrafter"/>
</dbReference>
<accession>A0A2W7RT24</accession>
<gene>
    <name evidence="5" type="ORF">LX80_01262</name>
</gene>
<dbReference type="SUPFAM" id="SSF53822">
    <property type="entry name" value="Periplasmic binding protein-like I"/>
    <property type="match status" value="1"/>
</dbReference>
<proteinExistence type="predicted"/>
<dbReference type="Proteomes" id="UP000249720">
    <property type="component" value="Unassembled WGS sequence"/>
</dbReference>
<protein>
    <submittedName>
        <fullName evidence="5">LacI family transcriptional regulator</fullName>
    </submittedName>
</protein>
<dbReference type="RefSeq" id="WP_111294369.1">
    <property type="nucleotide sequence ID" value="NZ_QKZV01000003.1"/>
</dbReference>
<dbReference type="Gene3D" id="1.10.260.40">
    <property type="entry name" value="lambda repressor-like DNA-binding domains"/>
    <property type="match status" value="1"/>
</dbReference>